<accession>A0ABU8B1S2</accession>
<evidence type="ECO:0000313" key="2">
    <source>
        <dbReference type="Proteomes" id="UP001310290"/>
    </source>
</evidence>
<name>A0ABU8B1S2_9ACTN</name>
<keyword evidence="2" id="KW-1185">Reference proteome</keyword>
<evidence type="ECO:0000313" key="1">
    <source>
        <dbReference type="EMBL" id="MEH0639395.1"/>
    </source>
</evidence>
<dbReference type="EMBL" id="JARULZ010000003">
    <property type="protein sequence ID" value="MEH0639395.1"/>
    <property type="molecule type" value="Genomic_DNA"/>
</dbReference>
<sequence length="49" mass="5526">MRPERRQHRFALVGEIDPAVSSKDAGEVDLAGLAERTVRIRAELRQPID</sequence>
<reference evidence="1" key="1">
    <citation type="submission" date="2023-04" db="EMBL/GenBank/DDBJ databases">
        <title>Genomic diversity of scab-causing Streptomyces spp. in the province of Quebec, Canada.</title>
        <authorList>
            <person name="Biessy A."/>
            <person name="Cadieux M."/>
            <person name="Ciotola M."/>
            <person name="Filion M."/>
        </authorList>
    </citation>
    <scope>NUCLEOTIDE SEQUENCE</scope>
    <source>
        <strain evidence="1">B21-115</strain>
    </source>
</reference>
<organism evidence="1 2">
    <name type="scientific">Streptomyces bottropensis</name>
    <dbReference type="NCBI Taxonomy" id="42235"/>
    <lineage>
        <taxon>Bacteria</taxon>
        <taxon>Bacillati</taxon>
        <taxon>Actinomycetota</taxon>
        <taxon>Actinomycetes</taxon>
        <taxon>Kitasatosporales</taxon>
        <taxon>Streptomycetaceae</taxon>
        <taxon>Streptomyces</taxon>
    </lineage>
</organism>
<comment type="caution">
    <text evidence="1">The sequence shown here is derived from an EMBL/GenBank/DDBJ whole genome shotgun (WGS) entry which is preliminary data.</text>
</comment>
<dbReference type="Proteomes" id="UP001310290">
    <property type="component" value="Unassembled WGS sequence"/>
</dbReference>
<protein>
    <submittedName>
        <fullName evidence="1">Uncharacterized protein</fullName>
    </submittedName>
</protein>
<dbReference type="RefSeq" id="WP_334661873.1">
    <property type="nucleotide sequence ID" value="NZ_JARULZ010000003.1"/>
</dbReference>
<gene>
    <name evidence="1" type="ORF">QBA35_40290</name>
</gene>
<proteinExistence type="predicted"/>